<reference evidence="2 3" key="1">
    <citation type="submission" date="2014-01" db="EMBL/GenBank/DDBJ databases">
        <title>Genome sequence determination for a cystic fibrosis isolate, Inquilinus limosus.</title>
        <authorList>
            <person name="Pino M."/>
            <person name="Di Conza J."/>
            <person name="Gutkind G."/>
        </authorList>
    </citation>
    <scope>NUCLEOTIDE SEQUENCE [LARGE SCALE GENOMIC DNA]</scope>
    <source>
        <strain evidence="2 3">MP06</strain>
    </source>
</reference>
<name>A0A0A0DDT0_9PROT</name>
<organism evidence="2 3">
    <name type="scientific">Inquilinus limosus MP06</name>
    <dbReference type="NCBI Taxonomy" id="1398085"/>
    <lineage>
        <taxon>Bacteria</taxon>
        <taxon>Pseudomonadati</taxon>
        <taxon>Pseudomonadota</taxon>
        <taxon>Alphaproteobacteria</taxon>
        <taxon>Rhodospirillales</taxon>
        <taxon>Rhodospirillaceae</taxon>
        <taxon>Inquilinus</taxon>
    </lineage>
</organism>
<proteinExistence type="predicted"/>
<evidence type="ECO:0000313" key="3">
    <source>
        <dbReference type="Proteomes" id="UP000029995"/>
    </source>
</evidence>
<accession>A0A0A0DDT0</accession>
<gene>
    <name evidence="2" type="ORF">P409_00240</name>
</gene>
<sequence>MVFLKDHVLTDGGVIPTEYEGDVDLLHGVVGLATELGELITPLVNEWMKDEEIDRVNLVEEIGDLLWYQALVLKVLGSDFATASDKVVNKLRIRYPEKFTEDQALNRNLEEERAVLEA</sequence>
<dbReference type="Gene3D" id="1.10.287.1080">
    <property type="entry name" value="MazG-like"/>
    <property type="match status" value="1"/>
</dbReference>
<evidence type="ECO:0000259" key="1">
    <source>
        <dbReference type="Pfam" id="PF03819"/>
    </source>
</evidence>
<feature type="domain" description="NTP pyrophosphohydrolase MazG-like" evidence="1">
    <location>
        <begin position="32"/>
        <end position="99"/>
    </location>
</feature>
<dbReference type="AlphaFoldDB" id="A0A0A0DDT0"/>
<dbReference type="SUPFAM" id="SSF101386">
    <property type="entry name" value="all-alpha NTP pyrophosphatases"/>
    <property type="match status" value="1"/>
</dbReference>
<evidence type="ECO:0000313" key="2">
    <source>
        <dbReference type="EMBL" id="KGM36200.1"/>
    </source>
</evidence>
<protein>
    <recommendedName>
        <fullName evidence="1">NTP pyrophosphohydrolase MazG-like domain-containing protein</fullName>
    </recommendedName>
</protein>
<dbReference type="InterPro" id="IPR004518">
    <property type="entry name" value="MazG-like_dom"/>
</dbReference>
<dbReference type="Proteomes" id="UP000029995">
    <property type="component" value="Unassembled WGS sequence"/>
</dbReference>
<dbReference type="EMBL" id="JANX01000001">
    <property type="protein sequence ID" value="KGM36200.1"/>
    <property type="molecule type" value="Genomic_DNA"/>
</dbReference>
<comment type="caution">
    <text evidence="2">The sequence shown here is derived from an EMBL/GenBank/DDBJ whole genome shotgun (WGS) entry which is preliminary data.</text>
</comment>
<dbReference type="Pfam" id="PF03819">
    <property type="entry name" value="MazG"/>
    <property type="match status" value="1"/>
</dbReference>